<keyword evidence="4 7" id="KW-0812">Transmembrane</keyword>
<evidence type="ECO:0000256" key="2">
    <source>
        <dbReference type="ARBA" id="ARBA00022448"/>
    </source>
</evidence>
<protein>
    <submittedName>
        <fullName evidence="9">Carbohydrate ABC transporter permease</fullName>
    </submittedName>
</protein>
<dbReference type="CDD" id="cd06261">
    <property type="entry name" value="TM_PBP2"/>
    <property type="match status" value="1"/>
</dbReference>
<dbReference type="SUPFAM" id="SSF161098">
    <property type="entry name" value="MetI-like"/>
    <property type="match status" value="1"/>
</dbReference>
<evidence type="ECO:0000256" key="3">
    <source>
        <dbReference type="ARBA" id="ARBA00022475"/>
    </source>
</evidence>
<keyword evidence="5 7" id="KW-1133">Transmembrane helix</keyword>
<dbReference type="PANTHER" id="PTHR43744">
    <property type="entry name" value="ABC TRANSPORTER PERMEASE PROTEIN MG189-RELATED-RELATED"/>
    <property type="match status" value="1"/>
</dbReference>
<dbReference type="EMBL" id="QXDJ01000002">
    <property type="protein sequence ID" value="RII35444.1"/>
    <property type="molecule type" value="Genomic_DNA"/>
</dbReference>
<dbReference type="PANTHER" id="PTHR43744:SF8">
    <property type="entry name" value="SN-GLYCEROL-3-PHOSPHATE TRANSPORT SYSTEM PERMEASE PROTEIN UGPE"/>
    <property type="match status" value="1"/>
</dbReference>
<dbReference type="Pfam" id="PF00528">
    <property type="entry name" value="BPD_transp_1"/>
    <property type="match status" value="1"/>
</dbReference>
<keyword evidence="6 7" id="KW-0472">Membrane</keyword>
<keyword evidence="3" id="KW-1003">Cell membrane</keyword>
<name>A0A399IQW8_9CLOT</name>
<proteinExistence type="inferred from homology"/>
<dbReference type="Proteomes" id="UP000265930">
    <property type="component" value="Unassembled WGS sequence"/>
</dbReference>
<sequence length="277" mass="31061">MKRKISVGKTFFYIVIFGFLFIQIYPVIWTFLASIKQSTELASQPFAMPKAVTFANYAKIIADGKFGGYIINSLLVMIESVVLIVALSSTTAFAISKFAFRFNKRIYSFFTIGIMIPVQITLIPLFIFYVKLNILNTKFSLVMPQVGFALPLSIMLFVSFYSFIPNEIIEAAVIDGCSIYRIFWKIMLPLSKNTIITVASMYSIFIWNDFIFANTFISDSKVKTVAMGLRDYVGAFGNVDWGTTYAAIGLSMVPPLLIYFVLNKWVTAGMTIGATKG</sequence>
<feature type="transmembrane region" description="Helical" evidence="7">
    <location>
        <begin position="69"/>
        <end position="95"/>
    </location>
</feature>
<comment type="similarity">
    <text evidence="7">Belongs to the binding-protein-dependent transport system permease family.</text>
</comment>
<dbReference type="RefSeq" id="WP_119366465.1">
    <property type="nucleotide sequence ID" value="NZ_QXDJ01000002.1"/>
</dbReference>
<reference evidence="9 10" key="1">
    <citation type="submission" date="2018-08" db="EMBL/GenBank/DDBJ databases">
        <title>Genome of Clostridium chromiireducens C1, DSM12136.</title>
        <authorList>
            <person name="Xing M."/>
            <person name="Wei Y."/>
            <person name="Ang E.L."/>
            <person name="Zhao H."/>
            <person name="Zhang Y."/>
        </authorList>
    </citation>
    <scope>NUCLEOTIDE SEQUENCE [LARGE SCALE GENOMIC DNA]</scope>
    <source>
        <strain evidence="9 10">C1</strain>
    </source>
</reference>
<evidence type="ECO:0000256" key="7">
    <source>
        <dbReference type="RuleBase" id="RU363032"/>
    </source>
</evidence>
<feature type="transmembrane region" description="Helical" evidence="7">
    <location>
        <begin position="12"/>
        <end position="32"/>
    </location>
</feature>
<feature type="transmembrane region" description="Helical" evidence="7">
    <location>
        <begin position="142"/>
        <end position="164"/>
    </location>
</feature>
<evidence type="ECO:0000259" key="8">
    <source>
        <dbReference type="PROSITE" id="PS50928"/>
    </source>
</evidence>
<dbReference type="GO" id="GO:0055085">
    <property type="term" value="P:transmembrane transport"/>
    <property type="evidence" value="ECO:0007669"/>
    <property type="project" value="InterPro"/>
</dbReference>
<gene>
    <name evidence="9" type="ORF">D2A34_09605</name>
</gene>
<dbReference type="Gene3D" id="1.10.3720.10">
    <property type="entry name" value="MetI-like"/>
    <property type="match status" value="1"/>
</dbReference>
<comment type="subcellular location">
    <subcellularLocation>
        <location evidence="1 7">Cell membrane</location>
        <topology evidence="1 7">Multi-pass membrane protein</topology>
    </subcellularLocation>
</comment>
<feature type="transmembrane region" description="Helical" evidence="7">
    <location>
        <begin position="244"/>
        <end position="262"/>
    </location>
</feature>
<feature type="transmembrane region" description="Helical" evidence="7">
    <location>
        <begin position="195"/>
        <end position="217"/>
    </location>
</feature>
<accession>A0A399IQW8</accession>
<dbReference type="InterPro" id="IPR035906">
    <property type="entry name" value="MetI-like_sf"/>
</dbReference>
<feature type="domain" description="ABC transmembrane type-1" evidence="8">
    <location>
        <begin position="70"/>
        <end position="262"/>
    </location>
</feature>
<feature type="transmembrane region" description="Helical" evidence="7">
    <location>
        <begin position="107"/>
        <end position="130"/>
    </location>
</feature>
<evidence type="ECO:0000256" key="5">
    <source>
        <dbReference type="ARBA" id="ARBA00022989"/>
    </source>
</evidence>
<evidence type="ECO:0000256" key="1">
    <source>
        <dbReference type="ARBA" id="ARBA00004651"/>
    </source>
</evidence>
<organism evidence="9 10">
    <name type="scientific">Clostridium chromiireducens</name>
    <dbReference type="NCBI Taxonomy" id="225345"/>
    <lineage>
        <taxon>Bacteria</taxon>
        <taxon>Bacillati</taxon>
        <taxon>Bacillota</taxon>
        <taxon>Clostridia</taxon>
        <taxon>Eubacteriales</taxon>
        <taxon>Clostridiaceae</taxon>
        <taxon>Clostridium</taxon>
    </lineage>
</organism>
<dbReference type="GO" id="GO:0005886">
    <property type="term" value="C:plasma membrane"/>
    <property type="evidence" value="ECO:0007669"/>
    <property type="project" value="UniProtKB-SubCell"/>
</dbReference>
<evidence type="ECO:0000313" key="10">
    <source>
        <dbReference type="Proteomes" id="UP000265930"/>
    </source>
</evidence>
<dbReference type="AlphaFoldDB" id="A0A399IQW8"/>
<comment type="caution">
    <text evidence="9">The sequence shown here is derived from an EMBL/GenBank/DDBJ whole genome shotgun (WGS) entry which is preliminary data.</text>
</comment>
<evidence type="ECO:0000313" key="9">
    <source>
        <dbReference type="EMBL" id="RII35444.1"/>
    </source>
</evidence>
<keyword evidence="2 7" id="KW-0813">Transport</keyword>
<evidence type="ECO:0000256" key="6">
    <source>
        <dbReference type="ARBA" id="ARBA00023136"/>
    </source>
</evidence>
<dbReference type="InterPro" id="IPR000515">
    <property type="entry name" value="MetI-like"/>
</dbReference>
<evidence type="ECO:0000256" key="4">
    <source>
        <dbReference type="ARBA" id="ARBA00022692"/>
    </source>
</evidence>
<dbReference type="PROSITE" id="PS50928">
    <property type="entry name" value="ABC_TM1"/>
    <property type="match status" value="1"/>
</dbReference>